<dbReference type="InterPro" id="IPR014001">
    <property type="entry name" value="Helicase_ATP-bd"/>
</dbReference>
<keyword evidence="18" id="KW-1185">Reference proteome</keyword>
<dbReference type="Gene3D" id="3.40.50.300">
    <property type="entry name" value="P-loop containing nucleotide triphosphate hydrolases"/>
    <property type="match status" value="3"/>
</dbReference>
<name>A0A8X7PVV6_BRACI</name>
<evidence type="ECO:0000313" key="18">
    <source>
        <dbReference type="Proteomes" id="UP000886595"/>
    </source>
</evidence>
<dbReference type="SMART" id="SM00490">
    <property type="entry name" value="HELICc"/>
    <property type="match status" value="2"/>
</dbReference>
<evidence type="ECO:0000256" key="4">
    <source>
        <dbReference type="ARBA" id="ARBA00022741"/>
    </source>
</evidence>
<comment type="domain">
    <text evidence="11">The DBINO region is involved in binding to DNA.</text>
</comment>
<evidence type="ECO:0000256" key="13">
    <source>
        <dbReference type="SAM" id="MobiDB-lite"/>
    </source>
</evidence>
<dbReference type="InterPro" id="IPR027417">
    <property type="entry name" value="P-loop_NTPase"/>
</dbReference>
<comment type="function">
    <text evidence="11">ATPase component of the INO80 complex which remodels chromatin by shifting nucleosomes and is involved in DNA repair.</text>
</comment>
<feature type="compositionally biased region" description="Polar residues" evidence="13">
    <location>
        <begin position="1746"/>
        <end position="1758"/>
    </location>
</feature>
<evidence type="ECO:0000256" key="1">
    <source>
        <dbReference type="ARBA" id="ARBA00004123"/>
    </source>
</evidence>
<feature type="compositionally biased region" description="Polar residues" evidence="13">
    <location>
        <begin position="1814"/>
        <end position="1833"/>
    </location>
</feature>
<feature type="coiled-coil region" evidence="12">
    <location>
        <begin position="372"/>
        <end position="412"/>
    </location>
</feature>
<feature type="compositionally biased region" description="Acidic residues" evidence="13">
    <location>
        <begin position="1363"/>
        <end position="1373"/>
    </location>
</feature>
<proteinExistence type="inferred from homology"/>
<feature type="domain" description="Helicase C-terminal" evidence="15">
    <location>
        <begin position="1526"/>
        <end position="1676"/>
    </location>
</feature>
<keyword evidence="10" id="KW-0539">Nucleus</keyword>
<feature type="domain" description="DBINO" evidence="16">
    <location>
        <begin position="301"/>
        <end position="426"/>
    </location>
</feature>
<reference evidence="17 18" key="1">
    <citation type="submission" date="2020-02" db="EMBL/GenBank/DDBJ databases">
        <authorList>
            <person name="Ma Q."/>
            <person name="Huang Y."/>
            <person name="Song X."/>
            <person name="Pei D."/>
        </authorList>
    </citation>
    <scope>NUCLEOTIDE SEQUENCE [LARGE SCALE GENOMIC DNA]</scope>
    <source>
        <strain evidence="17">Sxm20200214</strain>
        <tissue evidence="17">Leaf</tissue>
    </source>
</reference>
<dbReference type="InterPro" id="IPR050520">
    <property type="entry name" value="INO80/SWR1_helicase"/>
</dbReference>
<comment type="subcellular location">
    <subcellularLocation>
        <location evidence="1 11">Nucleus</location>
    </subcellularLocation>
</comment>
<dbReference type="Pfam" id="PF00176">
    <property type="entry name" value="SNF2-rel_dom"/>
    <property type="match status" value="1"/>
</dbReference>
<dbReference type="InterPro" id="IPR020838">
    <property type="entry name" value="DBINO"/>
</dbReference>
<evidence type="ECO:0000256" key="8">
    <source>
        <dbReference type="ARBA" id="ARBA00023125"/>
    </source>
</evidence>
<comment type="catalytic activity">
    <reaction evidence="11">
        <text>ATP + H2O = ADP + phosphate + H(+)</text>
        <dbReference type="Rhea" id="RHEA:13065"/>
        <dbReference type="ChEBI" id="CHEBI:15377"/>
        <dbReference type="ChEBI" id="CHEBI:15378"/>
        <dbReference type="ChEBI" id="CHEBI:30616"/>
        <dbReference type="ChEBI" id="CHEBI:43474"/>
        <dbReference type="ChEBI" id="CHEBI:456216"/>
    </reaction>
</comment>
<evidence type="ECO:0000256" key="2">
    <source>
        <dbReference type="ARBA" id="ARBA00007025"/>
    </source>
</evidence>
<dbReference type="GO" id="GO:0005524">
    <property type="term" value="F:ATP binding"/>
    <property type="evidence" value="ECO:0007669"/>
    <property type="project" value="UniProtKB-UniRule"/>
</dbReference>
<dbReference type="Pfam" id="PF13892">
    <property type="entry name" value="DBINO"/>
    <property type="match status" value="1"/>
</dbReference>
<dbReference type="InterPro" id="IPR049730">
    <property type="entry name" value="SNF2/RAD54-like_C"/>
</dbReference>
<feature type="domain" description="Helicase C-terminal" evidence="15">
    <location>
        <begin position="1161"/>
        <end position="1311"/>
    </location>
</feature>
<dbReference type="InterPro" id="IPR038718">
    <property type="entry name" value="SNF2-like_sf"/>
</dbReference>
<dbReference type="FunFam" id="3.40.50.10810:FF:000006">
    <property type="entry name" value="Putative DNA helicase INO80"/>
    <property type="match status" value="1"/>
</dbReference>
<feature type="region of interest" description="Disordered" evidence="13">
    <location>
        <begin position="25"/>
        <end position="84"/>
    </location>
</feature>
<evidence type="ECO:0000259" key="14">
    <source>
        <dbReference type="PROSITE" id="PS51192"/>
    </source>
</evidence>
<keyword evidence="9 11" id="KW-0234">DNA repair</keyword>
<dbReference type="PROSITE" id="PS51413">
    <property type="entry name" value="DBINO"/>
    <property type="match status" value="1"/>
</dbReference>
<evidence type="ECO:0000256" key="7">
    <source>
        <dbReference type="ARBA" id="ARBA00022840"/>
    </source>
</evidence>
<feature type="region of interest" description="Disordered" evidence="13">
    <location>
        <begin position="1710"/>
        <end position="1833"/>
    </location>
</feature>
<dbReference type="InterPro" id="IPR000330">
    <property type="entry name" value="SNF2_N"/>
</dbReference>
<dbReference type="PANTHER" id="PTHR45685">
    <property type="entry name" value="HELICASE SRCAP-RELATED"/>
    <property type="match status" value="1"/>
</dbReference>
<evidence type="ECO:0000256" key="5">
    <source>
        <dbReference type="ARBA" id="ARBA00022763"/>
    </source>
</evidence>
<dbReference type="PANTHER" id="PTHR45685:SF2">
    <property type="entry name" value="CHROMATIN-REMODELING ATPASE INO80"/>
    <property type="match status" value="1"/>
</dbReference>
<dbReference type="PROSITE" id="PS51194">
    <property type="entry name" value="HELICASE_CTER"/>
    <property type="match status" value="2"/>
</dbReference>
<sequence>MDPSRRHSRYANLFDLEPLRNFRIPRHEDESDYYGSSSQDETRGNNQGGVIANYGNGVKPGRSSSTKKRKRWTEVEDDVEDGDDHYSQHVTEEHYRAMLGEHVQRFKTGPGSLEGITHLCWVFRCVRAMWGLTEAGTITTIGDSMTWTPRRILQLMPSHKGEEAIVKPILPPRALDLRSLAELMARDKRSGARSRNGMGEPRPQYDSLQARVKALSASSSSPNFSLKVSEDAMNSVVPEGAAGTTARTILSEGGVLQVHYVKVLEKGDTYEIVQRSLPKKLKVKDDPAVIEKAERDKIRKAWINIVRRDIPKHHRVFTTFHRKQSIDAKRFADGCQREVRMKVARSFKLPRSAPIRTRKISRDMLLFWKRFDKQMAEERKKQEKEAAEALKREQELREAQRQQQRLNFLIKQTELYSHFMQNKTDAMPSGSLPTGDESLVDEALLEPSAEKLSEVEDPEDAKMKEDALKAAREAVSKQRKITDAFDTEYMKLQQTSDMEGPSIDVSVSGSGNIDLHNPSTMPVTSTVQTPEMFKGTLKEYQMKGLQWLVNCYEQGLNGILADEMGLGKTIQAMAFLAHLAEEKNIWGPFLVVAPASVLNNWADEISRFCPDLKTLPYWGGLQERTILRKNINPKRMYRRDAGFHILITSYQLLVTDEKYFRRVKWQYMVLDEAQAIKSSTSIRWKTLLSFNCRNRLLLTGTPIQNNMAELWALLHFIMPMVFDSHEQFNEWFSKGIENHAEHGGTLNEHQLNRLLLTFCFCSETACNIKAIHAPTCKKDVVSELTTKTEVTVHCKLSSRQQAFYQAIKNKISLAELFDSNRGHFNEKKILNLMNIVCNHPELFERNEGSSYLYFGVMSNSLLPPPFGELEDVHYSGGQNPITFKIPKLLQNEMLQSSETFCSSIGKGLSRESFLKHFNIFSPEYIHRSTLLSDSSVDQAVSGSGAFGFSRLMDLSPSEVGYLALCSVMERLLFSILKWERQFLDEIVDSFMESMDGDNMNTVQTRAVTRMLLMPSKAETSLLKGRVGTGPTCHSIESLVISHQDRLLSSIKLLHSAYTFIPKARAPPVSVHCSDRNSAYRVTEEMHQPWLKRLLIGFARTSEANGPRKPSSLPHPLIQEIDSELPVVQPALQLTHRIFGSCPPMQSFDPAKLLTDSGKLQTLDILLKRLRAGNHRVLLFAQMTKMLNILEDYMNYRKYKYLRLDGSSTIMDRRDMVRDFQQRSDIFVFLLSTRAGGLGINLTAADTVIFYESDWNPTLDLQAMDRAHRLGQTRDVTVYRLICKETVEEKILHRASQKNTVQQLVMTGGHVQGDDVFGTADVVSLLMDDAEAAQLEQKFRELPLQVKDRQKKKQPMKRIRIDAEGDAALEELDDATERQDNGEEPDQEPENTKPSNKKRKAASTPKTRVAQKAKEEENGEGDDTPLQPQRAKRISVHCSDRNSAYRITEEMHQPWLKRLLIGFARTSEANGPRKPSSLPHPLIQEIDSELPVVQPALQLTHRIFGSCPPMQSFDPAKLLTDSGKLQTLDILLKRLRAGNHRVLLFAQMTKMLNILEDYMNYRKYKYLRLDGSSTIMDRRDMVRDFQQRNDIFVFLLSTRAGGLGINLTAADTVIFYESDWNPTLDLQAMDRAHRLGQTKDVTVYRLICKETVEEKILHRASQKNTVQQLVMTGGHVQGDDVFGTADVVSLLMDDAEAAQLEQKFRELPLQVKDKQKKKQPMKRIRIDAEGDATLEELDDTAERQDNGQEPSQEPETTKPSNKKRKSAPTPKSRVPQKAKEEENGEGDDTLQPQRTKRVKRQTKSINESLEPVFSASVTPTNGEFNPSSSNVDAD</sequence>
<feature type="compositionally biased region" description="Acidic residues" evidence="13">
    <location>
        <begin position="1728"/>
        <end position="1738"/>
    </location>
</feature>
<comment type="caution">
    <text evidence="17">The sequence shown here is derived from an EMBL/GenBank/DDBJ whole genome shotgun (WGS) entry which is preliminary data.</text>
</comment>
<dbReference type="SUPFAM" id="SSF52540">
    <property type="entry name" value="P-loop containing nucleoside triphosphate hydrolases"/>
    <property type="match status" value="3"/>
</dbReference>
<dbReference type="InterPro" id="IPR001650">
    <property type="entry name" value="Helicase_C-like"/>
</dbReference>
<evidence type="ECO:0000256" key="9">
    <source>
        <dbReference type="ARBA" id="ARBA00023204"/>
    </source>
</evidence>
<dbReference type="OrthoDB" id="448448at2759"/>
<keyword evidence="7 11" id="KW-0067">ATP-binding</keyword>
<gene>
    <name evidence="17" type="ORF">Bca52824_077526</name>
</gene>
<dbReference type="GO" id="GO:0006338">
    <property type="term" value="P:chromatin remodeling"/>
    <property type="evidence" value="ECO:0007669"/>
    <property type="project" value="UniProtKB-UniRule"/>
</dbReference>
<evidence type="ECO:0000256" key="10">
    <source>
        <dbReference type="ARBA" id="ARBA00023242"/>
    </source>
</evidence>
<evidence type="ECO:0000256" key="6">
    <source>
        <dbReference type="ARBA" id="ARBA00022801"/>
    </source>
</evidence>
<organism evidence="17 18">
    <name type="scientific">Brassica carinata</name>
    <name type="common">Ethiopian mustard</name>
    <name type="synonym">Abyssinian cabbage</name>
    <dbReference type="NCBI Taxonomy" id="52824"/>
    <lineage>
        <taxon>Eukaryota</taxon>
        <taxon>Viridiplantae</taxon>
        <taxon>Streptophyta</taxon>
        <taxon>Embryophyta</taxon>
        <taxon>Tracheophyta</taxon>
        <taxon>Spermatophyta</taxon>
        <taxon>Magnoliopsida</taxon>
        <taxon>eudicotyledons</taxon>
        <taxon>Gunneridae</taxon>
        <taxon>Pentapetalae</taxon>
        <taxon>rosids</taxon>
        <taxon>malvids</taxon>
        <taxon>Brassicales</taxon>
        <taxon>Brassicaceae</taxon>
        <taxon>Brassiceae</taxon>
        <taxon>Brassica</taxon>
    </lineage>
</organism>
<dbReference type="GO" id="GO:0006281">
    <property type="term" value="P:DNA repair"/>
    <property type="evidence" value="ECO:0007669"/>
    <property type="project" value="UniProtKB-UniRule"/>
</dbReference>
<dbReference type="FunFam" id="3.40.50.300:FF:001066">
    <property type="entry name" value="DNA helicase INO80-like protein"/>
    <property type="match status" value="2"/>
</dbReference>
<dbReference type="EMBL" id="JAAMPC010000015">
    <property type="protein sequence ID" value="KAG2258232.1"/>
    <property type="molecule type" value="Genomic_DNA"/>
</dbReference>
<evidence type="ECO:0000259" key="15">
    <source>
        <dbReference type="PROSITE" id="PS51194"/>
    </source>
</evidence>
<comment type="subunit">
    <text evidence="11">Component of the INO80 chromatin-remodeling complex.</text>
</comment>
<feature type="domain" description="Helicase ATP-binding" evidence="14">
    <location>
        <begin position="549"/>
        <end position="720"/>
    </location>
</feature>
<feature type="region of interest" description="Disordered" evidence="13">
    <location>
        <begin position="1345"/>
        <end position="1435"/>
    </location>
</feature>
<evidence type="ECO:0000313" key="17">
    <source>
        <dbReference type="EMBL" id="KAG2258232.1"/>
    </source>
</evidence>
<dbReference type="Proteomes" id="UP000886595">
    <property type="component" value="Unassembled WGS sequence"/>
</dbReference>
<dbReference type="GO" id="GO:0003677">
    <property type="term" value="F:DNA binding"/>
    <property type="evidence" value="ECO:0007669"/>
    <property type="project" value="UniProtKB-UniRule"/>
</dbReference>
<keyword evidence="6 11" id="KW-0378">Hydrolase</keyword>
<dbReference type="PROSITE" id="PS51192">
    <property type="entry name" value="HELICASE_ATP_BIND_1"/>
    <property type="match status" value="1"/>
</dbReference>
<dbReference type="EC" id="3.6.4.-" evidence="11"/>
<evidence type="ECO:0000256" key="12">
    <source>
        <dbReference type="SAM" id="Coils"/>
    </source>
</evidence>
<comment type="similarity">
    <text evidence="2 11">Belongs to the SNF2/RAD54 helicase family.</text>
</comment>
<dbReference type="Gene3D" id="3.40.50.10810">
    <property type="entry name" value="Tandem AAA-ATPase domain"/>
    <property type="match status" value="1"/>
</dbReference>
<dbReference type="SMART" id="SM00487">
    <property type="entry name" value="DEXDc"/>
    <property type="match status" value="1"/>
</dbReference>
<keyword evidence="4" id="KW-0547">Nucleotide-binding</keyword>
<accession>A0A8X7PVV6</accession>
<keyword evidence="12" id="KW-0175">Coiled coil</keyword>
<protein>
    <recommendedName>
        <fullName evidence="3 11">Chromatin-remodeling ATPase INO80</fullName>
        <ecNumber evidence="11">3.6.4.-</ecNumber>
    </recommendedName>
</protein>
<dbReference type="GO" id="GO:0016887">
    <property type="term" value="F:ATP hydrolysis activity"/>
    <property type="evidence" value="ECO:0007669"/>
    <property type="project" value="TreeGrafter"/>
</dbReference>
<dbReference type="GO" id="GO:0031011">
    <property type="term" value="C:Ino80 complex"/>
    <property type="evidence" value="ECO:0007669"/>
    <property type="project" value="UniProtKB-UniRule"/>
</dbReference>
<dbReference type="CDD" id="cd18793">
    <property type="entry name" value="SF2_C_SNF"/>
    <property type="match status" value="2"/>
</dbReference>
<keyword evidence="8 11" id="KW-0238">DNA-binding</keyword>
<dbReference type="Pfam" id="PF00271">
    <property type="entry name" value="Helicase_C"/>
    <property type="match status" value="2"/>
</dbReference>
<keyword evidence="5 11" id="KW-0227">DNA damage</keyword>
<dbReference type="GO" id="GO:0042393">
    <property type="term" value="F:histone binding"/>
    <property type="evidence" value="ECO:0007669"/>
    <property type="project" value="TreeGrafter"/>
</dbReference>
<evidence type="ECO:0000256" key="3">
    <source>
        <dbReference type="ARBA" id="ARBA00019805"/>
    </source>
</evidence>
<evidence type="ECO:0000259" key="16">
    <source>
        <dbReference type="PROSITE" id="PS51413"/>
    </source>
</evidence>
<feature type="compositionally biased region" description="Basic residues" evidence="13">
    <location>
        <begin position="1713"/>
        <end position="1722"/>
    </location>
</feature>
<feature type="compositionally biased region" description="Basic residues" evidence="13">
    <location>
        <begin position="1348"/>
        <end position="1357"/>
    </location>
</feature>
<evidence type="ECO:0000256" key="11">
    <source>
        <dbReference type="RuleBase" id="RU368001"/>
    </source>
</evidence>